<dbReference type="OrthoDB" id="194358at2759"/>
<proteinExistence type="predicted"/>
<accession>A0A8H4KC24</accession>
<gene>
    <name evidence="1" type="ORF">F53441_8096</name>
</gene>
<evidence type="ECO:0000313" key="2">
    <source>
        <dbReference type="Proteomes" id="UP000605986"/>
    </source>
</evidence>
<dbReference type="EMBL" id="JAADJG010000334">
    <property type="protein sequence ID" value="KAF4448510.1"/>
    <property type="molecule type" value="Genomic_DNA"/>
</dbReference>
<organism evidence="1 2">
    <name type="scientific">Fusarium austroafricanum</name>
    <dbReference type="NCBI Taxonomy" id="2364996"/>
    <lineage>
        <taxon>Eukaryota</taxon>
        <taxon>Fungi</taxon>
        <taxon>Dikarya</taxon>
        <taxon>Ascomycota</taxon>
        <taxon>Pezizomycotina</taxon>
        <taxon>Sordariomycetes</taxon>
        <taxon>Hypocreomycetidae</taxon>
        <taxon>Hypocreales</taxon>
        <taxon>Nectriaceae</taxon>
        <taxon>Fusarium</taxon>
        <taxon>Fusarium concolor species complex</taxon>
    </lineage>
</organism>
<sequence length="288" mass="33188">MSSPEHNGAVLIKVICEIMISAELFKCTQCRLKQDPGSTICTTRDCNGILNIFTYATQRQLADDLHTAALEHGRKYGFPRLRHERHVLATLVTFKNEVNRMVNLQPIPNPYRIIRRFDLDDVLPTMAFVQSQPPPLERLPREILLHGILPRLLFSPGSSLAGSSRCLYQLLIQQLYRLSGTHLNWYPLFHAAHTNNIATLQRCLEVGAPLNFRWPIRGDVMRHVYIRPSSPPLRKAIFEYQVGCPVAAYSWSRSKRWIRQQGAGHYLRFSPRKWLVCFRSPDDVARPH</sequence>
<dbReference type="Proteomes" id="UP000605986">
    <property type="component" value="Unassembled WGS sequence"/>
</dbReference>
<comment type="caution">
    <text evidence="1">The sequence shown here is derived from an EMBL/GenBank/DDBJ whole genome shotgun (WGS) entry which is preliminary data.</text>
</comment>
<reference evidence="1" key="1">
    <citation type="submission" date="2020-01" db="EMBL/GenBank/DDBJ databases">
        <title>Identification and distribution of gene clusters putatively required for synthesis of sphingolipid metabolism inhibitors in phylogenetically diverse species of the filamentous fungus Fusarium.</title>
        <authorList>
            <person name="Kim H.-S."/>
            <person name="Busman M."/>
            <person name="Brown D.W."/>
            <person name="Divon H."/>
            <person name="Uhlig S."/>
            <person name="Proctor R.H."/>
        </authorList>
    </citation>
    <scope>NUCLEOTIDE SEQUENCE</scope>
    <source>
        <strain evidence="1">NRRL 53441</strain>
    </source>
</reference>
<keyword evidence="2" id="KW-1185">Reference proteome</keyword>
<protein>
    <recommendedName>
        <fullName evidence="3">F-box domain-containing protein</fullName>
    </recommendedName>
</protein>
<dbReference type="AlphaFoldDB" id="A0A8H4KC24"/>
<evidence type="ECO:0000313" key="1">
    <source>
        <dbReference type="EMBL" id="KAF4448510.1"/>
    </source>
</evidence>
<name>A0A8H4KC24_9HYPO</name>
<evidence type="ECO:0008006" key="3">
    <source>
        <dbReference type="Google" id="ProtNLM"/>
    </source>
</evidence>